<dbReference type="Proteomes" id="UP000479114">
    <property type="component" value="Chromosome"/>
</dbReference>
<protein>
    <submittedName>
        <fullName evidence="1">Uncharacterized protein</fullName>
    </submittedName>
</protein>
<name>A0A6C0P002_9BACL</name>
<evidence type="ECO:0000313" key="2">
    <source>
        <dbReference type="Proteomes" id="UP000479114"/>
    </source>
</evidence>
<dbReference type="EMBL" id="CP048286">
    <property type="protein sequence ID" value="QHW31798.1"/>
    <property type="molecule type" value="Genomic_DNA"/>
</dbReference>
<organism evidence="1 2">
    <name type="scientific">Paenibacillus rhizovicinus</name>
    <dbReference type="NCBI Taxonomy" id="2704463"/>
    <lineage>
        <taxon>Bacteria</taxon>
        <taxon>Bacillati</taxon>
        <taxon>Bacillota</taxon>
        <taxon>Bacilli</taxon>
        <taxon>Bacillales</taxon>
        <taxon>Paenibacillaceae</taxon>
        <taxon>Paenibacillus</taxon>
    </lineage>
</organism>
<proteinExistence type="predicted"/>
<keyword evidence="2" id="KW-1185">Reference proteome</keyword>
<accession>A0A6C0P002</accession>
<evidence type="ECO:0000313" key="1">
    <source>
        <dbReference type="EMBL" id="QHW31798.1"/>
    </source>
</evidence>
<sequence length="302" mass="34615">MIVELSPVIFLIQQGSENINRLLFNSRINSLLLCFLIFTLTGCNANTSIDKNSNIVDSNMDTRSNTNLSSSTDDDSLIATLEGDNQSQVSYLFYNEADSEKNIVLSFHANYIEKNIIKSELLQDDTIVTMKVKTRDTSIHDHGQFIISLPDFVERFNKIRLFDNHGVIFTLETGQYYLEKTTVKNPIKGNEWYLTSYTTNENINTFNMKADFNKKGNDSYQYQILLPKKLDEQNILKQQDNSSIINNTLKIDYESKIELGDFKGYTNIDYDLLVVQKDTTGQKFTLMSANVPLSIKQELIKK</sequence>
<reference evidence="1 2" key="1">
    <citation type="submission" date="2020-02" db="EMBL/GenBank/DDBJ databases">
        <title>Paenibacillus sp. nov., isolated from rhizosphere soil of tomato.</title>
        <authorList>
            <person name="Weon H.-Y."/>
            <person name="Lee S.A."/>
        </authorList>
    </citation>
    <scope>NUCLEOTIDE SEQUENCE [LARGE SCALE GENOMIC DNA]</scope>
    <source>
        <strain evidence="1 2">14171R-81</strain>
    </source>
</reference>
<dbReference type="RefSeq" id="WP_162640604.1">
    <property type="nucleotide sequence ID" value="NZ_CP048286.1"/>
</dbReference>
<dbReference type="AlphaFoldDB" id="A0A6C0P002"/>
<dbReference type="KEGG" id="prz:GZH47_13760"/>
<gene>
    <name evidence="1" type="ORF">GZH47_13760</name>
</gene>